<evidence type="ECO:0000313" key="2">
    <source>
        <dbReference type="WBParaSite" id="SPAL_0001154100.1"/>
    </source>
</evidence>
<keyword evidence="1" id="KW-1185">Reference proteome</keyword>
<sequence length="138" mass="16031">MLEVPSVSSLKESYSRNTTNIERLEIRCICTGSAGDRIYKNLDLSSMATLKRVFSKVSIELLLKTTETTDDFRSIIIAIFRNSQTTRSLYSFEFPETNIMTEAQKICHISLTNWINVFAFVAKDPDYYYHEDEDRIHK</sequence>
<dbReference type="AlphaFoldDB" id="A0A0N5C0L3"/>
<protein>
    <submittedName>
        <fullName evidence="2">Uncharacterized protein</fullName>
    </submittedName>
</protein>
<evidence type="ECO:0000313" key="1">
    <source>
        <dbReference type="Proteomes" id="UP000046392"/>
    </source>
</evidence>
<accession>A0A0N5C0L3</accession>
<reference evidence="2" key="1">
    <citation type="submission" date="2017-02" db="UniProtKB">
        <authorList>
            <consortium name="WormBaseParasite"/>
        </authorList>
    </citation>
    <scope>IDENTIFICATION</scope>
</reference>
<name>A0A0N5C0L3_STREA</name>
<dbReference type="Proteomes" id="UP000046392">
    <property type="component" value="Unplaced"/>
</dbReference>
<proteinExistence type="predicted"/>
<organism evidence="1 2">
    <name type="scientific">Strongyloides papillosus</name>
    <name type="common">Intestinal threadworm</name>
    <dbReference type="NCBI Taxonomy" id="174720"/>
    <lineage>
        <taxon>Eukaryota</taxon>
        <taxon>Metazoa</taxon>
        <taxon>Ecdysozoa</taxon>
        <taxon>Nematoda</taxon>
        <taxon>Chromadorea</taxon>
        <taxon>Rhabditida</taxon>
        <taxon>Tylenchina</taxon>
        <taxon>Panagrolaimomorpha</taxon>
        <taxon>Strongyloidoidea</taxon>
        <taxon>Strongyloididae</taxon>
        <taxon>Strongyloides</taxon>
    </lineage>
</organism>
<dbReference type="WBParaSite" id="SPAL_0001154100.1">
    <property type="protein sequence ID" value="SPAL_0001154100.1"/>
    <property type="gene ID" value="SPAL_0001154100"/>
</dbReference>